<dbReference type="Pfam" id="PF10615">
    <property type="entry name" value="DUF2470"/>
    <property type="match status" value="1"/>
</dbReference>
<dbReference type="OrthoDB" id="5553410at2759"/>
<dbReference type="EMBL" id="KN847535">
    <property type="protein sequence ID" value="KIW06453.1"/>
    <property type="molecule type" value="Genomic_DNA"/>
</dbReference>
<proteinExistence type="predicted"/>
<dbReference type="InterPro" id="IPR037119">
    <property type="entry name" value="Haem_oxidase_HugZ-like_sf"/>
</dbReference>
<dbReference type="Proteomes" id="UP000053259">
    <property type="component" value="Unassembled WGS sequence"/>
</dbReference>
<dbReference type="PANTHER" id="PTHR37783:SF1">
    <property type="entry name" value="MEMBRANE PROTEIN, PUTATIVE (AFU_ORTHOLOGUE AFUA_1G04315)-RELATED"/>
    <property type="match status" value="1"/>
</dbReference>
<dbReference type="AlphaFoldDB" id="A0A0D2AHU1"/>
<sequence>MAAPTEAQVKQRIVGHMNKDHQDSVIRYAEYYGKASRFTSRNAVLQDVALDKLTIVTGGKTIIIPLDPPMQGLKDARERLVEMDKQALAGLNRSPITLKEYKFPKGFPVLVFVACLGTYLLYSRERNMLPGSWLHDMVLKHIPSFTSFALKMRNYIIWPMLVIHITEASIMMNTLKKYSVPLFSRIWWLWTVSCFIEGYDSFRRIRAYEKEKLGKSVQH</sequence>
<dbReference type="HOGENOM" id="CLU_081019_0_0_1"/>
<dbReference type="InterPro" id="IPR019595">
    <property type="entry name" value="DUF2470"/>
</dbReference>
<gene>
    <name evidence="2" type="ORF">PV09_02897</name>
</gene>
<name>A0A0D2AHU1_9PEZI</name>
<dbReference type="SUPFAM" id="SSF50475">
    <property type="entry name" value="FMN-binding split barrel"/>
    <property type="match status" value="1"/>
</dbReference>
<organism evidence="2 3">
    <name type="scientific">Verruconis gallopava</name>
    <dbReference type="NCBI Taxonomy" id="253628"/>
    <lineage>
        <taxon>Eukaryota</taxon>
        <taxon>Fungi</taxon>
        <taxon>Dikarya</taxon>
        <taxon>Ascomycota</taxon>
        <taxon>Pezizomycotina</taxon>
        <taxon>Dothideomycetes</taxon>
        <taxon>Pleosporomycetidae</taxon>
        <taxon>Venturiales</taxon>
        <taxon>Sympoventuriaceae</taxon>
        <taxon>Verruconis</taxon>
    </lineage>
</organism>
<dbReference type="InParanoid" id="A0A0D2AHU1"/>
<dbReference type="Gene3D" id="3.20.180.10">
    <property type="entry name" value="PNP-oxidase-like"/>
    <property type="match status" value="1"/>
</dbReference>
<dbReference type="VEuPathDB" id="FungiDB:PV09_02897"/>
<keyword evidence="3" id="KW-1185">Reference proteome</keyword>
<dbReference type="PANTHER" id="PTHR37783">
    <property type="entry name" value="MEMBRANE PROTEIN, PUTATIVE (AFU_ORTHOLOGUE AFUA_1G04315)-RELATED"/>
    <property type="match status" value="1"/>
</dbReference>
<reference evidence="2 3" key="1">
    <citation type="submission" date="2015-01" db="EMBL/GenBank/DDBJ databases">
        <title>The Genome Sequence of Ochroconis gallopava CBS43764.</title>
        <authorList>
            <consortium name="The Broad Institute Genomics Platform"/>
            <person name="Cuomo C."/>
            <person name="de Hoog S."/>
            <person name="Gorbushina A."/>
            <person name="Stielow B."/>
            <person name="Teixiera M."/>
            <person name="Abouelleil A."/>
            <person name="Chapman S.B."/>
            <person name="Priest M."/>
            <person name="Young S.K."/>
            <person name="Wortman J."/>
            <person name="Nusbaum C."/>
            <person name="Birren B."/>
        </authorList>
    </citation>
    <scope>NUCLEOTIDE SEQUENCE [LARGE SCALE GENOMIC DNA]</scope>
    <source>
        <strain evidence="2 3">CBS 43764</strain>
    </source>
</reference>
<protein>
    <recommendedName>
        <fullName evidence="1">DUF2470 domain-containing protein</fullName>
    </recommendedName>
</protein>
<evidence type="ECO:0000313" key="3">
    <source>
        <dbReference type="Proteomes" id="UP000053259"/>
    </source>
</evidence>
<evidence type="ECO:0000313" key="2">
    <source>
        <dbReference type="EMBL" id="KIW06453.1"/>
    </source>
</evidence>
<dbReference type="RefSeq" id="XP_016216322.1">
    <property type="nucleotide sequence ID" value="XM_016356016.1"/>
</dbReference>
<accession>A0A0D2AHU1</accession>
<evidence type="ECO:0000259" key="1">
    <source>
        <dbReference type="Pfam" id="PF10615"/>
    </source>
</evidence>
<feature type="domain" description="DUF2470" evidence="1">
    <location>
        <begin position="10"/>
        <end position="83"/>
    </location>
</feature>
<dbReference type="GeneID" id="27310870"/>